<feature type="repeat" description="PPR" evidence="2">
    <location>
        <begin position="483"/>
        <end position="517"/>
    </location>
</feature>
<dbReference type="InterPro" id="IPR011990">
    <property type="entry name" value="TPR-like_helical_dom_sf"/>
</dbReference>
<feature type="repeat" description="PPR" evidence="2">
    <location>
        <begin position="280"/>
        <end position="314"/>
    </location>
</feature>
<dbReference type="InterPro" id="IPR046960">
    <property type="entry name" value="PPR_At4g14850-like_plant"/>
</dbReference>
<dbReference type="AlphaFoldDB" id="A0AAV9BBG9"/>
<dbReference type="Proteomes" id="UP001179952">
    <property type="component" value="Unassembled WGS sequence"/>
</dbReference>
<evidence type="ECO:0000256" key="1">
    <source>
        <dbReference type="ARBA" id="ARBA00022737"/>
    </source>
</evidence>
<dbReference type="NCBIfam" id="TIGR00756">
    <property type="entry name" value="PPR"/>
    <property type="match status" value="5"/>
</dbReference>
<dbReference type="Gene3D" id="1.25.40.10">
    <property type="entry name" value="Tetratricopeptide repeat domain"/>
    <property type="match status" value="5"/>
</dbReference>
<dbReference type="PANTHER" id="PTHR47926">
    <property type="entry name" value="PENTATRICOPEPTIDE REPEAT-CONTAINING PROTEIN"/>
    <property type="match status" value="1"/>
</dbReference>
<feature type="repeat" description="PPR" evidence="2">
    <location>
        <begin position="178"/>
        <end position="212"/>
    </location>
</feature>
<sequence>MSVVIALTKREGAMVLYIPLLRSCTSLRPLMQIHGHLLATGHHRNALAATKLVEMYTKFGRIDTARLVFDTFPGPPDHFMWGVLIKCYTWSRLFFEAISLYHDMRSRRVNLNRFVFPPVLGACSGPSDVQMGRRVHGDVIKTGFEFDSVIETALLHMYGGGGYLESAYRVFDGMSERDVVSWGSMISSCVRGGRVEEGLKLFSCMRSENVEPDTVTMLSLTQACADLGLLRQAKSVHGNIVRREVEISGSLENSLITMYSKCEGFDIAEKIFFRGASRRDVVSWTTMISCYNQQSRFREALDLYVEMRKAEVKPNQVTMAAVLHSSAQSGCLREGKSMHGFLIRADMDSGSNLIATGLIDLYSRCGDLEYCLQVFENASEKTLVSWNSLIAAYARNGASAEAVTLFVEMRSEGLLPDSFSLVSLLSACGRINSSHLGCQIHGHVVKTGYVGNEFVQNALVDMYCKCGFPDTARDIFDVIRDKRVVAWNTMMGGLAQNGNSVEAIALFDRMYTGGLEMDELTFLSVIQACSHLGYLEKARWIHHKLIVNGLRGDTFVETSVADMYVKCGDIQTAKTVFDNMMERNVASYAVMIAGYGLHSRVSDAISIFSQMMSSGVRPNKVVFMSILNACSHAGCLKEGQYYFDLMRWDFGIEPELDHYTCLIDLLSRSGLLDKAYGVIKSMPMEADASTYAAFLNGCRIHRRSTDVIDVIEREIPNLEPSSSGYYVLLSNIFAEEGNWNEFLKVRSKMKDMGLKKAPGYSTIEMKNRVYRFSVGDKSHS</sequence>
<evidence type="ECO:0000313" key="4">
    <source>
        <dbReference type="Proteomes" id="UP001179952"/>
    </source>
</evidence>
<dbReference type="GO" id="GO:0009451">
    <property type="term" value="P:RNA modification"/>
    <property type="evidence" value="ECO:0007669"/>
    <property type="project" value="InterPro"/>
</dbReference>
<dbReference type="FunFam" id="1.25.40.10:FF:000184">
    <property type="entry name" value="Pentatricopeptide repeat-containing protein, chloroplastic"/>
    <property type="match status" value="1"/>
</dbReference>
<comment type="caution">
    <text evidence="3">The sequence shown here is derived from an EMBL/GenBank/DDBJ whole genome shotgun (WGS) entry which is preliminary data.</text>
</comment>
<dbReference type="PANTHER" id="PTHR47926:SF344">
    <property type="entry name" value="OS07G0636900 PROTEIN"/>
    <property type="match status" value="1"/>
</dbReference>
<proteinExistence type="predicted"/>
<accession>A0AAV9BBG9</accession>
<feature type="repeat" description="PPR" evidence="2">
    <location>
        <begin position="77"/>
        <end position="111"/>
    </location>
</feature>
<dbReference type="Pfam" id="PF20431">
    <property type="entry name" value="E_motif"/>
    <property type="match status" value="1"/>
</dbReference>
<organism evidence="3 4">
    <name type="scientific">Acorus gramineus</name>
    <name type="common">Dwarf sweet flag</name>
    <dbReference type="NCBI Taxonomy" id="55184"/>
    <lineage>
        <taxon>Eukaryota</taxon>
        <taxon>Viridiplantae</taxon>
        <taxon>Streptophyta</taxon>
        <taxon>Embryophyta</taxon>
        <taxon>Tracheophyta</taxon>
        <taxon>Spermatophyta</taxon>
        <taxon>Magnoliopsida</taxon>
        <taxon>Liliopsida</taxon>
        <taxon>Acoraceae</taxon>
        <taxon>Acorus</taxon>
    </lineage>
</organism>
<evidence type="ECO:0000256" key="2">
    <source>
        <dbReference type="PROSITE-ProRule" id="PRU00708"/>
    </source>
</evidence>
<feature type="repeat" description="PPR" evidence="2">
    <location>
        <begin position="452"/>
        <end position="482"/>
    </location>
</feature>
<dbReference type="FunFam" id="1.25.40.10:FF:000351">
    <property type="entry name" value="Pentatricopeptide repeat-containing protein"/>
    <property type="match status" value="1"/>
</dbReference>
<dbReference type="Pfam" id="PF01535">
    <property type="entry name" value="PPR"/>
    <property type="match status" value="4"/>
</dbReference>
<dbReference type="InterPro" id="IPR002885">
    <property type="entry name" value="PPR_rpt"/>
</dbReference>
<dbReference type="FunFam" id="1.25.40.10:FF:000344">
    <property type="entry name" value="Pentatricopeptide repeat-containing protein"/>
    <property type="match status" value="1"/>
</dbReference>
<dbReference type="FunFam" id="1.25.40.10:FF:000073">
    <property type="entry name" value="Pentatricopeptide repeat-containing protein chloroplastic"/>
    <property type="match status" value="1"/>
</dbReference>
<feature type="repeat" description="PPR" evidence="2">
    <location>
        <begin position="382"/>
        <end position="416"/>
    </location>
</feature>
<keyword evidence="1" id="KW-0677">Repeat</keyword>
<dbReference type="InterPro" id="IPR046848">
    <property type="entry name" value="E_motif"/>
</dbReference>
<dbReference type="Pfam" id="PF13041">
    <property type="entry name" value="PPR_2"/>
    <property type="match status" value="5"/>
</dbReference>
<reference evidence="3" key="1">
    <citation type="journal article" date="2023" name="Nat. Commun.">
        <title>Diploid and tetraploid genomes of Acorus and the evolution of monocots.</title>
        <authorList>
            <person name="Ma L."/>
            <person name="Liu K.W."/>
            <person name="Li Z."/>
            <person name="Hsiao Y.Y."/>
            <person name="Qi Y."/>
            <person name="Fu T."/>
            <person name="Tang G.D."/>
            <person name="Zhang D."/>
            <person name="Sun W.H."/>
            <person name="Liu D.K."/>
            <person name="Li Y."/>
            <person name="Chen G.Z."/>
            <person name="Liu X.D."/>
            <person name="Liao X.Y."/>
            <person name="Jiang Y.T."/>
            <person name="Yu X."/>
            <person name="Hao Y."/>
            <person name="Huang J."/>
            <person name="Zhao X.W."/>
            <person name="Ke S."/>
            <person name="Chen Y.Y."/>
            <person name="Wu W.L."/>
            <person name="Hsu J.L."/>
            <person name="Lin Y.F."/>
            <person name="Huang M.D."/>
            <person name="Li C.Y."/>
            <person name="Huang L."/>
            <person name="Wang Z.W."/>
            <person name="Zhao X."/>
            <person name="Zhong W.Y."/>
            <person name="Peng D.H."/>
            <person name="Ahmad S."/>
            <person name="Lan S."/>
            <person name="Zhang J.S."/>
            <person name="Tsai W.C."/>
            <person name="Van de Peer Y."/>
            <person name="Liu Z.J."/>
        </authorList>
    </citation>
    <scope>NUCLEOTIDE SEQUENCE</scope>
    <source>
        <strain evidence="3">SCP</strain>
    </source>
</reference>
<dbReference type="EMBL" id="JAUJYN010000004">
    <property type="protein sequence ID" value="KAK1273911.1"/>
    <property type="molecule type" value="Genomic_DNA"/>
</dbReference>
<dbReference type="FunFam" id="1.25.40.10:FF:000284">
    <property type="entry name" value="Pentatricopeptide repeat-containing protein"/>
    <property type="match status" value="1"/>
</dbReference>
<evidence type="ECO:0000313" key="3">
    <source>
        <dbReference type="EMBL" id="KAK1273911.1"/>
    </source>
</evidence>
<name>A0AAV9BBG9_ACOGR</name>
<keyword evidence="4" id="KW-1185">Reference proteome</keyword>
<feature type="repeat" description="PPR" evidence="2">
    <location>
        <begin position="584"/>
        <end position="618"/>
    </location>
</feature>
<dbReference type="GO" id="GO:0003723">
    <property type="term" value="F:RNA binding"/>
    <property type="evidence" value="ECO:0007669"/>
    <property type="project" value="InterPro"/>
</dbReference>
<protein>
    <submittedName>
        <fullName evidence="3">Pentatricopeptide repeat-containing protein</fullName>
    </submittedName>
</protein>
<dbReference type="PROSITE" id="PS51375">
    <property type="entry name" value="PPR"/>
    <property type="match status" value="7"/>
</dbReference>
<gene>
    <name evidence="3" type="ORF">QJS04_geneDACA007925</name>
</gene>
<reference evidence="3" key="2">
    <citation type="submission" date="2023-06" db="EMBL/GenBank/DDBJ databases">
        <authorList>
            <person name="Ma L."/>
            <person name="Liu K.-W."/>
            <person name="Li Z."/>
            <person name="Hsiao Y.-Y."/>
            <person name="Qi Y."/>
            <person name="Fu T."/>
            <person name="Tang G."/>
            <person name="Zhang D."/>
            <person name="Sun W.-H."/>
            <person name="Liu D.-K."/>
            <person name="Li Y."/>
            <person name="Chen G.-Z."/>
            <person name="Liu X.-D."/>
            <person name="Liao X.-Y."/>
            <person name="Jiang Y.-T."/>
            <person name="Yu X."/>
            <person name="Hao Y."/>
            <person name="Huang J."/>
            <person name="Zhao X.-W."/>
            <person name="Ke S."/>
            <person name="Chen Y.-Y."/>
            <person name="Wu W.-L."/>
            <person name="Hsu J.-L."/>
            <person name="Lin Y.-F."/>
            <person name="Huang M.-D."/>
            <person name="Li C.-Y."/>
            <person name="Huang L."/>
            <person name="Wang Z.-W."/>
            <person name="Zhao X."/>
            <person name="Zhong W.-Y."/>
            <person name="Peng D.-H."/>
            <person name="Ahmad S."/>
            <person name="Lan S."/>
            <person name="Zhang J.-S."/>
            <person name="Tsai W.-C."/>
            <person name="Van De Peer Y."/>
            <person name="Liu Z.-J."/>
        </authorList>
    </citation>
    <scope>NUCLEOTIDE SEQUENCE</scope>
    <source>
        <strain evidence="3">SCP</strain>
        <tissue evidence="3">Leaves</tissue>
    </source>
</reference>